<keyword evidence="5" id="KW-1185">Reference proteome</keyword>
<evidence type="ECO:0000259" key="2">
    <source>
        <dbReference type="Pfam" id="PF13952"/>
    </source>
</evidence>
<dbReference type="Proteomes" id="UP001231189">
    <property type="component" value="Unassembled WGS sequence"/>
</dbReference>
<gene>
    <name evidence="4" type="ORF">QYE76_056461</name>
</gene>
<sequence length="1945" mass="221724">MADNGWMYNERVSATEKTDEWTRKTHFLVNELARGTKGLVRALCPCVRCVKRQRRGKDEMYRHLLQYGYMHGYVTEIDFDERERDRGEVMRQRLNGNAYDGVRDFLDDLVHADVPDSPPEPEAPPEPEEPEPTAKAFYDMIAAAKRPLYEGAAISQLDAISQCLADKTRYNTTREGFEASLKTTGNMLPKDHCLPQSLHATRRIMKDLNMDYQRIDCCPKGCVLFWRQYAEDKYCPICKQSRYEEVTGKDGQVRQSSTAKSILRYLPFIKRIQRLYMHEETAKQMTWHKYGKRFVDENKKLKMGHPSDGTAWKNFDTKHRLKAAEARNVRIAIATDGFNPYGMSTANYSCWPVFVIPLNLPPGVLMTRKTMFLSLIIPGPHYPGKNLSVYMQPIVEDLNHSWHHGTLTYDRASKTNFCMRVWLQYTMHDMPGYALTCGWCTAGKWPCPVCRHRLEFLWLQKGRKYVAFDTNRQFLKRRHPFREDKKNFKKGKVVHEKKDVPKFDGTLVEAELRALVPAATPTGHQFEGYGVTHNWTHEAALTKLEYYKDLELPHNIDVMHTVKNVAESVFHTCLNIPGKSKDNVKARVDIEILCDREKLHMKRPIGRQKNWFKPHANFCLDSIQKKEAFAWLKYVVMFPDGYCSNMSKGVNLSTGKVTGLKSHDYHIWIQRLMPVMLRGYIPEKVWRVLAQLSHFFRTLCAKQICPEVIAKLQHTVPELLCNLEMIFPPGFFTPMAHLIVHLANEALLGGPVQFRWQFCIEREFKYIRKITGNKAKIEACIAEAICLREMADAATTYYPDDVPTQHNPVTRYNVDVPENDPKLKLFQFPGGKAGKGTKYKLENEEKDCIMLYVLMNMEEVIPFVSEFTDEMWPYDELPETSEMDTLLKDGAPGINKNFVTWFMEKGRERNVDMIDELKCVSQGCSREVTKYEKYDVNGFRFHTETHQKGRANPKTINTGVFTKGANNFDYYGRLQSVYELTFNRTNVQLNIVVFKCHWFDPIGGQRSDKSIGLVEVKPSTTYSGADVFIVAHQAKQVYYLHYPCQKAELKGWEVVFQVSPHGNLPIPSEDDYNNIDPVTYEGIFYQEEQDFGEYILEPFVQEDLGNDAETRGESVVDLKDISMLEKLLEANDNYDEPPPVDPSTLYSQDSDSDSGPEKEKEKEMEYESEHESDDGCGKADSESLLKTLAQVKRNIPRPTRRSDRAPVQNPRYADGTDGGRGRGGRGGGRGRGRGGRGGGRGGGGVHMDFDEPPSASGDVAPELYLEGPSSGEVEMETESTHESDSRAELEVMEDGGAPKPLKLRGEAGVPDARKEPKTHDDKALIIPSSDDNWTWDAKPPRMPNSLLGALIKKFWPGRYTPLSTVPGGPTKLATTWADYEDAPAVGFATAAEAVTTKFWCFYRVDPEHDTQARLTLRGACERLTPQQWYNQKFTSASAFWANKGKRVKKEYFVGNEPTEEWAMTIEEYMSVCPEWAEQHREAWEELIRARWLREDEEFAAVSRRNMENRGTGGTHCAGNRDYTRFKGKKVAEAPPGVVLHDAQIYDMMRTKQKPNPALPQPQYYGNAKAAKEDYCDMVKSRHPEVDDPLSIPVDEESLVLSGHGRPHGRFPWMNKAVKPTHSTSYTRLKHTLTADSPQPRPRPARPPAYDPDFEAAFEACNEAYQQAVAQWNRQNTAYMTYLSEMMISMSTGTPPPDRVTVAGDMPIMPSRAAFAATYYGSTPEVSSLPNRWSVSWAFCWCLSVDYSWDYSRCLSVDFSWACYRSFSRPYAEGNAVGIGPWHDHMVEPMPRGLPSAYGLTWQHQRAPRVPPVARRSSLCRGPCPRRMASPGSLARVCRVSTAWPCRRRGPGRRRRRRTWQPRVWPRRPTAPRWRGYAEGKAVGVWITSVNGDGAPWPDADGNDAEGLLPRRHRARTPTATSTPRAGRATPRDLDADEVRRGLPSA</sequence>
<protein>
    <recommendedName>
        <fullName evidence="6">Transposon protein, putative, CACTA, En/Spm sub-class</fullName>
    </recommendedName>
</protein>
<dbReference type="EMBL" id="JAUUTY010000003">
    <property type="protein sequence ID" value="KAK1668302.1"/>
    <property type="molecule type" value="Genomic_DNA"/>
</dbReference>
<feature type="domain" description="DUF4218" evidence="3">
    <location>
        <begin position="699"/>
        <end position="811"/>
    </location>
</feature>
<evidence type="ECO:0000256" key="1">
    <source>
        <dbReference type="SAM" id="MobiDB-lite"/>
    </source>
</evidence>
<evidence type="ECO:0000313" key="4">
    <source>
        <dbReference type="EMBL" id="KAK1668302.1"/>
    </source>
</evidence>
<proteinExistence type="predicted"/>
<dbReference type="InterPro" id="IPR004242">
    <property type="entry name" value="Transposase_21"/>
</dbReference>
<feature type="compositionally biased region" description="Gly residues" evidence="1">
    <location>
        <begin position="1235"/>
        <end position="1245"/>
    </location>
</feature>
<dbReference type="Pfam" id="PF02992">
    <property type="entry name" value="Transposase_21"/>
    <property type="match status" value="1"/>
</dbReference>
<dbReference type="PANTHER" id="PTHR48258">
    <property type="entry name" value="DUF4218 DOMAIN-CONTAINING PROTEIN-RELATED"/>
    <property type="match status" value="1"/>
</dbReference>
<feature type="compositionally biased region" description="Low complexity" evidence="1">
    <location>
        <begin position="1916"/>
        <end position="1928"/>
    </location>
</feature>
<dbReference type="Pfam" id="PF13952">
    <property type="entry name" value="DUF4216"/>
    <property type="match status" value="1"/>
</dbReference>
<dbReference type="Pfam" id="PF13960">
    <property type="entry name" value="DUF4218"/>
    <property type="match status" value="1"/>
</dbReference>
<feature type="region of interest" description="Disordered" evidence="1">
    <location>
        <begin position="1131"/>
        <end position="1325"/>
    </location>
</feature>
<name>A0AAD8WMU9_LOLMU</name>
<dbReference type="InterPro" id="IPR025452">
    <property type="entry name" value="DUF4218"/>
</dbReference>
<feature type="compositionally biased region" description="Basic and acidic residues" evidence="1">
    <location>
        <begin position="1311"/>
        <end position="1323"/>
    </location>
</feature>
<comment type="caution">
    <text evidence="4">The sequence shown here is derived from an EMBL/GenBank/DDBJ whole genome shotgun (WGS) entry which is preliminary data.</text>
</comment>
<evidence type="ECO:0000313" key="5">
    <source>
        <dbReference type="Proteomes" id="UP001231189"/>
    </source>
</evidence>
<organism evidence="4 5">
    <name type="scientific">Lolium multiflorum</name>
    <name type="common">Italian ryegrass</name>
    <name type="synonym">Lolium perenne subsp. multiflorum</name>
    <dbReference type="NCBI Taxonomy" id="4521"/>
    <lineage>
        <taxon>Eukaryota</taxon>
        <taxon>Viridiplantae</taxon>
        <taxon>Streptophyta</taxon>
        <taxon>Embryophyta</taxon>
        <taxon>Tracheophyta</taxon>
        <taxon>Spermatophyta</taxon>
        <taxon>Magnoliopsida</taxon>
        <taxon>Liliopsida</taxon>
        <taxon>Poales</taxon>
        <taxon>Poaceae</taxon>
        <taxon>BOP clade</taxon>
        <taxon>Pooideae</taxon>
        <taxon>Poodae</taxon>
        <taxon>Poeae</taxon>
        <taxon>Poeae Chloroplast Group 2 (Poeae type)</taxon>
        <taxon>Loliodinae</taxon>
        <taxon>Loliinae</taxon>
        <taxon>Lolium</taxon>
    </lineage>
</organism>
<evidence type="ECO:0000259" key="3">
    <source>
        <dbReference type="Pfam" id="PF13960"/>
    </source>
</evidence>
<accession>A0AAD8WMU9</accession>
<evidence type="ECO:0008006" key="6">
    <source>
        <dbReference type="Google" id="ProtNLM"/>
    </source>
</evidence>
<feature type="compositionally biased region" description="Basic and acidic residues" evidence="1">
    <location>
        <begin position="1155"/>
        <end position="1183"/>
    </location>
</feature>
<feature type="compositionally biased region" description="Basic and acidic residues" evidence="1">
    <location>
        <begin position="1929"/>
        <end position="1945"/>
    </location>
</feature>
<feature type="compositionally biased region" description="Basic and acidic residues" evidence="1">
    <location>
        <begin position="1278"/>
        <end position="1289"/>
    </location>
</feature>
<dbReference type="InterPro" id="IPR025312">
    <property type="entry name" value="DUF4216"/>
</dbReference>
<feature type="region of interest" description="Disordered" evidence="1">
    <location>
        <begin position="110"/>
        <end position="132"/>
    </location>
</feature>
<feature type="domain" description="DUF4216" evidence="2">
    <location>
        <begin position="979"/>
        <end position="1055"/>
    </location>
</feature>
<feature type="region of interest" description="Disordered" evidence="1">
    <location>
        <begin position="1895"/>
        <end position="1945"/>
    </location>
</feature>
<dbReference type="PANTHER" id="PTHR48258:SF11">
    <property type="entry name" value="TDCA1-ORF2 PROTEIN"/>
    <property type="match status" value="1"/>
</dbReference>
<reference evidence="4" key="1">
    <citation type="submission" date="2023-07" db="EMBL/GenBank/DDBJ databases">
        <title>A chromosome-level genome assembly of Lolium multiflorum.</title>
        <authorList>
            <person name="Chen Y."/>
            <person name="Copetti D."/>
            <person name="Kolliker R."/>
            <person name="Studer B."/>
        </authorList>
    </citation>
    <scope>NUCLEOTIDE SEQUENCE</scope>
    <source>
        <strain evidence="4">02402/16</strain>
        <tissue evidence="4">Leaf</tissue>
    </source>
</reference>